<comment type="caution">
    <text evidence="1">The sequence shown here is derived from an EMBL/GenBank/DDBJ whole genome shotgun (WGS) entry which is preliminary data.</text>
</comment>
<accession>A0A9D3UT53</accession>
<feature type="non-terminal residue" evidence="1">
    <location>
        <position position="78"/>
    </location>
</feature>
<gene>
    <name evidence="1" type="ORF">J1N35_034755</name>
</gene>
<keyword evidence="2" id="KW-1185">Reference proteome</keyword>
<dbReference type="Proteomes" id="UP000828251">
    <property type="component" value="Unassembled WGS sequence"/>
</dbReference>
<feature type="non-terminal residue" evidence="1">
    <location>
        <position position="1"/>
    </location>
</feature>
<evidence type="ECO:0000313" key="1">
    <source>
        <dbReference type="EMBL" id="KAH1056690.1"/>
    </source>
</evidence>
<dbReference type="AlphaFoldDB" id="A0A9D3UT53"/>
<proteinExistence type="predicted"/>
<protein>
    <submittedName>
        <fullName evidence="1">Uncharacterized protein</fullName>
    </submittedName>
</protein>
<sequence length="78" mass="9103">TTNKDLECLSTKIECRNCKWGEKFNQSHFRANNARRVPRANDETLVNNDRGQHSLAKSKFLILQFHGKNDQETYYDGT</sequence>
<dbReference type="EMBL" id="JAIQCV010000010">
    <property type="protein sequence ID" value="KAH1056690.1"/>
    <property type="molecule type" value="Genomic_DNA"/>
</dbReference>
<name>A0A9D3UT53_9ROSI</name>
<reference evidence="1 2" key="1">
    <citation type="journal article" date="2021" name="Plant Biotechnol. J.">
        <title>Multi-omics assisted identification of the key and species-specific regulatory components of drought-tolerant mechanisms in Gossypium stocksii.</title>
        <authorList>
            <person name="Yu D."/>
            <person name="Ke L."/>
            <person name="Zhang D."/>
            <person name="Wu Y."/>
            <person name="Sun Y."/>
            <person name="Mei J."/>
            <person name="Sun J."/>
            <person name="Sun Y."/>
        </authorList>
    </citation>
    <scope>NUCLEOTIDE SEQUENCE [LARGE SCALE GENOMIC DNA]</scope>
    <source>
        <strain evidence="2">cv. E1</strain>
        <tissue evidence="1">Leaf</tissue>
    </source>
</reference>
<evidence type="ECO:0000313" key="2">
    <source>
        <dbReference type="Proteomes" id="UP000828251"/>
    </source>
</evidence>
<organism evidence="1 2">
    <name type="scientific">Gossypium stocksii</name>
    <dbReference type="NCBI Taxonomy" id="47602"/>
    <lineage>
        <taxon>Eukaryota</taxon>
        <taxon>Viridiplantae</taxon>
        <taxon>Streptophyta</taxon>
        <taxon>Embryophyta</taxon>
        <taxon>Tracheophyta</taxon>
        <taxon>Spermatophyta</taxon>
        <taxon>Magnoliopsida</taxon>
        <taxon>eudicotyledons</taxon>
        <taxon>Gunneridae</taxon>
        <taxon>Pentapetalae</taxon>
        <taxon>rosids</taxon>
        <taxon>malvids</taxon>
        <taxon>Malvales</taxon>
        <taxon>Malvaceae</taxon>
        <taxon>Malvoideae</taxon>
        <taxon>Gossypium</taxon>
    </lineage>
</organism>